<dbReference type="Proteomes" id="UP000041254">
    <property type="component" value="Unassembled WGS sequence"/>
</dbReference>
<name>A0A0G4FED2_VITBC</name>
<feature type="compositionally biased region" description="Low complexity" evidence="2">
    <location>
        <begin position="638"/>
        <end position="650"/>
    </location>
</feature>
<feature type="region of interest" description="Disordered" evidence="2">
    <location>
        <begin position="630"/>
        <end position="830"/>
    </location>
</feature>
<feature type="region of interest" description="Disordered" evidence="2">
    <location>
        <begin position="530"/>
        <end position="613"/>
    </location>
</feature>
<feature type="coiled-coil region" evidence="1">
    <location>
        <begin position="22"/>
        <end position="84"/>
    </location>
</feature>
<feature type="coiled-coil region" evidence="1">
    <location>
        <begin position="324"/>
        <end position="382"/>
    </location>
</feature>
<sequence>MEHPDLSDFSLSVESAKVIDVLTKLINNQKLLSEQNADLESRLKELASKSDEAAEKLRGLEEENGRKTAQIDELQGKVRALEDLDPSAVVEKLKGHDESLKAALEKVDGFDVQLKERSREFAEQCGEVRKALDKTREVAGKMDSVERKFNDMATRMKDTADKADKALQKVVDVSDAQAALQTDVDMKYERLWTEVLKTLENLNITEVKNLKDTIQKQNAEAERRMQNMVSYCLGVLAKASTDRSNVQFKRKMLHGWREATWLASRRRMGIALLHRLFNRRKRDVLARWRTEHRLGAHADGLDKSYAEKLMKTQKTIADNIDPQMQDIKDRLDGLDKSKVSLERMNTSLEERERNWDQKLATLQDVKNETDEIRELLQEVTASSGKTAEAKEGLMGRLIAAEQALADMKESIPEFAKESEIKDLMKDMLLIWNSLKQLDVAKADKKELDSYAVEAGDRDKETQGRLDGLEGNIAAAQAESQSQLSGVGTRLRDVEGAAQNTDNRLRTLNHMLSSLLHFVEEILWRFSNQRIGEGGEIPPPPKVVRTGGGFREYPRQPPPPPTPPPVPFTPPPSLATRPVLSQPTGFSEDTHFPSAPQWPSTSSPRTFDPSQDPASQTLNQWIQDARDVLDMAATPTPDPSRGSPSPGRIGTTARAPAGSHTTPRIRSWAPGGSVLGSPATVGGTTTPARPFHPPGNTRPLTRPTSARAGGGFVANGGTGERQLPPHHNLRSLRRADESRQQQGGGEEGNGKEREREGAAGVAVVGQRVGKAVSRSIPAGQWSRTVNVPVPQPTPVEDPATSSTAPAAASRNATPGPRRRSRTEGANGDIAE</sequence>
<protein>
    <submittedName>
        <fullName evidence="3">Uncharacterized protein</fullName>
    </submittedName>
</protein>
<feature type="compositionally biased region" description="Polar residues" evidence="2">
    <location>
        <begin position="596"/>
        <end position="613"/>
    </location>
</feature>
<feature type="compositionally biased region" description="Low complexity" evidence="2">
    <location>
        <begin position="757"/>
        <end position="771"/>
    </location>
</feature>
<evidence type="ECO:0000313" key="4">
    <source>
        <dbReference type="Proteomes" id="UP000041254"/>
    </source>
</evidence>
<keyword evidence="4" id="KW-1185">Reference proteome</keyword>
<keyword evidence="1" id="KW-0175">Coiled coil</keyword>
<feature type="compositionally biased region" description="Basic and acidic residues" evidence="2">
    <location>
        <begin position="747"/>
        <end position="756"/>
    </location>
</feature>
<evidence type="ECO:0000256" key="2">
    <source>
        <dbReference type="SAM" id="MobiDB-lite"/>
    </source>
</evidence>
<dbReference type="PhylomeDB" id="A0A0G4FED2"/>
<dbReference type="OrthoDB" id="418779at2759"/>
<accession>A0A0G4FED2</accession>
<dbReference type="AlphaFoldDB" id="A0A0G4FED2"/>
<dbReference type="EMBL" id="CDMY01000419">
    <property type="protein sequence ID" value="CEM11572.1"/>
    <property type="molecule type" value="Genomic_DNA"/>
</dbReference>
<dbReference type="InParanoid" id="A0A0G4FED2"/>
<dbReference type="VEuPathDB" id="CryptoDB:Vbra_1072"/>
<feature type="compositionally biased region" description="Low complexity" evidence="2">
    <location>
        <begin position="797"/>
        <end position="813"/>
    </location>
</feature>
<evidence type="ECO:0000313" key="3">
    <source>
        <dbReference type="EMBL" id="CEM11572.1"/>
    </source>
</evidence>
<proteinExistence type="predicted"/>
<reference evidence="3 4" key="1">
    <citation type="submission" date="2014-11" db="EMBL/GenBank/DDBJ databases">
        <authorList>
            <person name="Zhu J."/>
            <person name="Qi W."/>
            <person name="Song R."/>
        </authorList>
    </citation>
    <scope>NUCLEOTIDE SEQUENCE [LARGE SCALE GENOMIC DNA]</scope>
</reference>
<gene>
    <name evidence="3" type="ORF">Vbra_1072</name>
</gene>
<organism evidence="3 4">
    <name type="scientific">Vitrella brassicaformis (strain CCMP3155)</name>
    <dbReference type="NCBI Taxonomy" id="1169540"/>
    <lineage>
        <taxon>Eukaryota</taxon>
        <taxon>Sar</taxon>
        <taxon>Alveolata</taxon>
        <taxon>Colpodellida</taxon>
        <taxon>Vitrellaceae</taxon>
        <taxon>Vitrella</taxon>
    </lineage>
</organism>
<feature type="compositionally biased region" description="Gly residues" evidence="2">
    <location>
        <begin position="707"/>
        <end position="718"/>
    </location>
</feature>
<feature type="compositionally biased region" description="Pro residues" evidence="2">
    <location>
        <begin position="554"/>
        <end position="572"/>
    </location>
</feature>
<evidence type="ECO:0000256" key="1">
    <source>
        <dbReference type="SAM" id="Coils"/>
    </source>
</evidence>